<dbReference type="Gene3D" id="3.10.580.10">
    <property type="entry name" value="CBS-domain"/>
    <property type="match status" value="1"/>
</dbReference>
<dbReference type="Pfam" id="PF00571">
    <property type="entry name" value="CBS"/>
    <property type="match status" value="1"/>
</dbReference>
<evidence type="ECO:0000313" key="5">
    <source>
        <dbReference type="EMBL" id="AJA06929.1"/>
    </source>
</evidence>
<dbReference type="PANTHER" id="PTHR43099">
    <property type="entry name" value="UPF0053 PROTEIN YRKA"/>
    <property type="match status" value="1"/>
</dbReference>
<accession>A0A6S4GRI7</accession>
<protein>
    <recommendedName>
        <fullName evidence="4">CBS domain-containing protein</fullName>
    </recommendedName>
</protein>
<dbReference type="CDD" id="cd04590">
    <property type="entry name" value="CBS_pair_CorC_HlyC_assoc"/>
    <property type="match status" value="1"/>
</dbReference>
<organism evidence="5 6">
    <name type="scientific">Candidatus Nanosynbacter lyticus</name>
    <dbReference type="NCBI Taxonomy" id="2093824"/>
    <lineage>
        <taxon>Bacteria</taxon>
        <taxon>Candidatus Saccharimonadota</taxon>
        <taxon>Candidatus Saccharimonadia</taxon>
        <taxon>Candidatus Nanosynbacterales</taxon>
        <taxon>Candidatus Nanosynbacteraceae</taxon>
        <taxon>Candidatus Nanosynbacter</taxon>
    </lineage>
</organism>
<feature type="transmembrane region" description="Helical" evidence="3">
    <location>
        <begin position="6"/>
        <end position="26"/>
    </location>
</feature>
<feature type="domain" description="CBS" evidence="4">
    <location>
        <begin position="254"/>
        <end position="311"/>
    </location>
</feature>
<dbReference type="KEGG" id="sox:TM7x_03405"/>
<sequence>MMIMLIIGYLAVLAALLIVLGIRPNAPSHSQFELQRRSKKGDKKADIYLRQQKFLYDIISLQRVLASLLLVILTVISVNLFHWTIGLISSMIIALEIGAVARIRLWQKYSQQLYEKYEEQILTIIERHQLLFSLIRSVSPTVNDSRVVESKDELLEIVARSSRVFSANEKKLINSGLKFNDMIVESVMTPRSMIEAVSVDEFLGPLVLDDLHKKGHSRFPVIQGDIDHIVGMLRIQDLLTIDCKSKSYRAEKVMSRDIYYIDKDQTLSYALAAFLKTQHHLFIVINEIRETVGLLSLGDVMEELLGRKIDNEFDSDEELRKVIEHKNRNTDDLKS</sequence>
<dbReference type="RefSeq" id="WP_039327811.1">
    <property type="nucleotide sequence ID" value="NZ_CP007496.1"/>
</dbReference>
<reference evidence="5 6" key="1">
    <citation type="journal article" date="2015" name="Proc. Natl. Acad. Sci. U.S.A.">
        <title>Cultivation of a human-associated TM7 phylotype reveals a reduced genome and epibiotic parasitic lifestyle.</title>
        <authorList>
            <person name="He X."/>
            <person name="McLean J.S."/>
            <person name="Edlund A."/>
            <person name="Yooseph S."/>
            <person name="Hall A.P."/>
            <person name="Liu S.Y."/>
            <person name="Dorrestein P.C."/>
            <person name="Esquenazi E."/>
            <person name="Hunter R.C."/>
            <person name="Cheng G."/>
            <person name="Nelson K.E."/>
            <person name="Lux R."/>
            <person name="Shi W."/>
        </authorList>
    </citation>
    <scope>NUCLEOTIDE SEQUENCE [LARGE SCALE GENOMIC DNA]</scope>
    <source>
        <strain evidence="5 6">TM7x</strain>
    </source>
</reference>
<dbReference type="Proteomes" id="UP000030902">
    <property type="component" value="Chromosome"/>
</dbReference>
<dbReference type="SUPFAM" id="SSF54631">
    <property type="entry name" value="CBS-domain pair"/>
    <property type="match status" value="1"/>
</dbReference>
<dbReference type="AlphaFoldDB" id="A0A6S4GRI7"/>
<dbReference type="InterPro" id="IPR044751">
    <property type="entry name" value="Ion_transp-like_CBS"/>
</dbReference>
<keyword evidence="2" id="KW-0129">CBS domain</keyword>
<evidence type="ECO:0000256" key="3">
    <source>
        <dbReference type="SAM" id="Phobius"/>
    </source>
</evidence>
<dbReference type="InterPro" id="IPR046342">
    <property type="entry name" value="CBS_dom_sf"/>
</dbReference>
<dbReference type="EMBL" id="CP007496">
    <property type="protein sequence ID" value="AJA06929.1"/>
    <property type="molecule type" value="Genomic_DNA"/>
</dbReference>
<keyword evidence="1" id="KW-0677">Repeat</keyword>
<keyword evidence="3" id="KW-0472">Membrane</keyword>
<evidence type="ECO:0000256" key="2">
    <source>
        <dbReference type="PROSITE-ProRule" id="PRU00703"/>
    </source>
</evidence>
<evidence type="ECO:0000259" key="4">
    <source>
        <dbReference type="PROSITE" id="PS51371"/>
    </source>
</evidence>
<dbReference type="InterPro" id="IPR000644">
    <property type="entry name" value="CBS_dom"/>
</dbReference>
<keyword evidence="3" id="KW-0812">Transmembrane</keyword>
<dbReference type="PANTHER" id="PTHR43099:SF5">
    <property type="entry name" value="HLYC_CORC FAMILY TRANSPORTER"/>
    <property type="match status" value="1"/>
</dbReference>
<evidence type="ECO:0000313" key="6">
    <source>
        <dbReference type="Proteomes" id="UP000030902"/>
    </source>
</evidence>
<dbReference type="PROSITE" id="PS51371">
    <property type="entry name" value="CBS"/>
    <property type="match status" value="1"/>
</dbReference>
<proteinExistence type="predicted"/>
<keyword evidence="6" id="KW-1185">Reference proteome</keyword>
<dbReference type="InterPro" id="IPR051676">
    <property type="entry name" value="UPF0053_domain"/>
</dbReference>
<name>A0A6S4GRI7_9BACT</name>
<gene>
    <name evidence="5" type="ORF">TM7x_03405</name>
</gene>
<keyword evidence="3" id="KW-1133">Transmembrane helix</keyword>
<evidence type="ECO:0000256" key="1">
    <source>
        <dbReference type="ARBA" id="ARBA00022737"/>
    </source>
</evidence>